<evidence type="ECO:0000256" key="6">
    <source>
        <dbReference type="ARBA" id="ARBA00022838"/>
    </source>
</evidence>
<dbReference type="EMBL" id="JAAALK010000290">
    <property type="protein sequence ID" value="KAG8046584.1"/>
    <property type="molecule type" value="Genomic_DNA"/>
</dbReference>
<comment type="subcellular location">
    <subcellularLocation>
        <location evidence="2">Chromosome</location>
        <location evidence="2">Centromere</location>
        <location evidence="2">Kinetochore</location>
    </subcellularLocation>
    <subcellularLocation>
        <location evidence="1">Nucleus</location>
    </subcellularLocation>
</comment>
<dbReference type="InterPro" id="IPR007128">
    <property type="entry name" value="PMF1/Nnf1"/>
</dbReference>
<keyword evidence="4" id="KW-0132">Cell division</keyword>
<dbReference type="OrthoDB" id="506494at2759"/>
<keyword evidence="3" id="KW-0158">Chromosome</keyword>
<evidence type="ECO:0000256" key="2">
    <source>
        <dbReference type="ARBA" id="ARBA00004629"/>
    </source>
</evidence>
<reference evidence="11" key="2">
    <citation type="submission" date="2021-02" db="EMBL/GenBank/DDBJ databases">
        <authorList>
            <person name="Kimball J.A."/>
            <person name="Haas M.W."/>
            <person name="Macchietto M."/>
            <person name="Kono T."/>
            <person name="Duquette J."/>
            <person name="Shao M."/>
        </authorList>
    </citation>
    <scope>NUCLEOTIDE SEQUENCE</scope>
    <source>
        <tissue evidence="11">Fresh leaf tissue</tissue>
    </source>
</reference>
<keyword evidence="12" id="KW-1185">Reference proteome</keyword>
<accession>A0A8J5RVW0</accession>
<evidence type="ECO:0000256" key="4">
    <source>
        <dbReference type="ARBA" id="ARBA00022618"/>
    </source>
</evidence>
<keyword evidence="6" id="KW-0995">Kinetochore</keyword>
<keyword evidence="10" id="KW-0175">Coiled coil</keyword>
<proteinExistence type="predicted"/>
<name>A0A8J5RVW0_ZIZPA</name>
<feature type="coiled-coil region" evidence="10">
    <location>
        <begin position="67"/>
        <end position="94"/>
    </location>
</feature>
<keyword evidence="7" id="KW-0539">Nucleus</keyword>
<evidence type="ECO:0000313" key="12">
    <source>
        <dbReference type="Proteomes" id="UP000729402"/>
    </source>
</evidence>
<evidence type="ECO:0000256" key="7">
    <source>
        <dbReference type="ARBA" id="ARBA00023242"/>
    </source>
</evidence>
<evidence type="ECO:0000256" key="1">
    <source>
        <dbReference type="ARBA" id="ARBA00004123"/>
    </source>
</evidence>
<evidence type="ECO:0000256" key="3">
    <source>
        <dbReference type="ARBA" id="ARBA00022454"/>
    </source>
</evidence>
<evidence type="ECO:0000313" key="11">
    <source>
        <dbReference type="EMBL" id="KAG8046584.1"/>
    </source>
</evidence>
<evidence type="ECO:0000256" key="9">
    <source>
        <dbReference type="ARBA" id="ARBA00023328"/>
    </source>
</evidence>
<dbReference type="GO" id="GO:0005634">
    <property type="term" value="C:nucleus"/>
    <property type="evidence" value="ECO:0007669"/>
    <property type="project" value="UniProtKB-SubCell"/>
</dbReference>
<keyword evidence="5" id="KW-0498">Mitosis</keyword>
<evidence type="ECO:0000256" key="10">
    <source>
        <dbReference type="SAM" id="Coils"/>
    </source>
</evidence>
<dbReference type="PANTHER" id="PTHR15459">
    <property type="entry name" value="POLYAMINE-MODULATED FACTOR 1"/>
    <property type="match status" value="1"/>
</dbReference>
<protein>
    <submittedName>
        <fullName evidence="11">Uncharacterized protein</fullName>
    </submittedName>
</protein>
<dbReference type="PANTHER" id="PTHR15459:SF3">
    <property type="entry name" value="POLYAMINE-MODULATED FACTOR 1"/>
    <property type="match status" value="1"/>
</dbReference>
<keyword evidence="9" id="KW-0137">Centromere</keyword>
<organism evidence="11 12">
    <name type="scientific">Zizania palustris</name>
    <name type="common">Northern wild rice</name>
    <dbReference type="NCBI Taxonomy" id="103762"/>
    <lineage>
        <taxon>Eukaryota</taxon>
        <taxon>Viridiplantae</taxon>
        <taxon>Streptophyta</taxon>
        <taxon>Embryophyta</taxon>
        <taxon>Tracheophyta</taxon>
        <taxon>Spermatophyta</taxon>
        <taxon>Magnoliopsida</taxon>
        <taxon>Liliopsida</taxon>
        <taxon>Poales</taxon>
        <taxon>Poaceae</taxon>
        <taxon>BOP clade</taxon>
        <taxon>Oryzoideae</taxon>
        <taxon>Oryzeae</taxon>
        <taxon>Zizaniinae</taxon>
        <taxon>Zizania</taxon>
    </lineage>
</organism>
<dbReference type="Proteomes" id="UP000729402">
    <property type="component" value="Unassembled WGS sequence"/>
</dbReference>
<evidence type="ECO:0000256" key="5">
    <source>
        <dbReference type="ARBA" id="ARBA00022776"/>
    </source>
</evidence>
<dbReference type="GO" id="GO:0051301">
    <property type="term" value="P:cell division"/>
    <property type="evidence" value="ECO:0007669"/>
    <property type="project" value="UniProtKB-KW"/>
</dbReference>
<comment type="caution">
    <text evidence="11">The sequence shown here is derived from an EMBL/GenBank/DDBJ whole genome shotgun (WGS) entry which is preliminary data.</text>
</comment>
<reference evidence="11" key="1">
    <citation type="journal article" date="2021" name="bioRxiv">
        <title>Whole Genome Assembly and Annotation of Northern Wild Rice, Zizania palustris L., Supports a Whole Genome Duplication in the Zizania Genus.</title>
        <authorList>
            <person name="Haas M."/>
            <person name="Kono T."/>
            <person name="Macchietto M."/>
            <person name="Millas R."/>
            <person name="McGilp L."/>
            <person name="Shao M."/>
            <person name="Duquette J."/>
            <person name="Hirsch C.N."/>
            <person name="Kimball J."/>
        </authorList>
    </citation>
    <scope>NUCLEOTIDE SEQUENCE</scope>
    <source>
        <tissue evidence="11">Fresh leaf tissue</tissue>
    </source>
</reference>
<gene>
    <name evidence="11" type="ORF">GUJ93_ZPchr0008g13010</name>
</gene>
<dbReference type="GO" id="GO:0007059">
    <property type="term" value="P:chromosome segregation"/>
    <property type="evidence" value="ECO:0007669"/>
    <property type="project" value="TreeGrafter"/>
</dbReference>
<keyword evidence="8" id="KW-0131">Cell cycle</keyword>
<dbReference type="Pfam" id="PF03980">
    <property type="entry name" value="Nnf1"/>
    <property type="match status" value="1"/>
</dbReference>
<dbReference type="AlphaFoldDB" id="A0A8J5RVW0"/>
<sequence>MFVSVIKYLHSNIEEEFDTLCQEIQVATALDRIDQFVEEQKLDVLSSDKTDIQDIKERISKGKKDEVEYLKSLVEEVEEKNRAMKARIELLKKEEGLTSIKVVLEKLTQINSALQSYNDR</sequence>
<dbReference type="GO" id="GO:0000444">
    <property type="term" value="C:MIS12/MIND type complex"/>
    <property type="evidence" value="ECO:0007669"/>
    <property type="project" value="InterPro"/>
</dbReference>
<evidence type="ECO:0000256" key="8">
    <source>
        <dbReference type="ARBA" id="ARBA00023306"/>
    </source>
</evidence>